<comment type="caution">
    <text evidence="1">The sequence shown here is derived from an EMBL/GenBank/DDBJ whole genome shotgun (WGS) entry which is preliminary data.</text>
</comment>
<proteinExistence type="predicted"/>
<dbReference type="EMBL" id="LAZR01034727">
    <property type="protein sequence ID" value="KKL44519.1"/>
    <property type="molecule type" value="Genomic_DNA"/>
</dbReference>
<gene>
    <name evidence="1" type="ORF">LCGC14_2364840</name>
</gene>
<reference evidence="1" key="1">
    <citation type="journal article" date="2015" name="Nature">
        <title>Complex archaea that bridge the gap between prokaryotes and eukaryotes.</title>
        <authorList>
            <person name="Spang A."/>
            <person name="Saw J.H."/>
            <person name="Jorgensen S.L."/>
            <person name="Zaremba-Niedzwiedzka K."/>
            <person name="Martijn J."/>
            <person name="Lind A.E."/>
            <person name="van Eijk R."/>
            <person name="Schleper C."/>
            <person name="Guy L."/>
            <person name="Ettema T.J."/>
        </authorList>
    </citation>
    <scope>NUCLEOTIDE SEQUENCE</scope>
</reference>
<organism evidence="1">
    <name type="scientific">marine sediment metagenome</name>
    <dbReference type="NCBI Taxonomy" id="412755"/>
    <lineage>
        <taxon>unclassified sequences</taxon>
        <taxon>metagenomes</taxon>
        <taxon>ecological metagenomes</taxon>
    </lineage>
</organism>
<name>A0A0F9C5R7_9ZZZZ</name>
<sequence>MLKHTKYKNQDPKKVIKKKEFKDWFLKKTKKEVKKGLSEMTDREFN</sequence>
<protein>
    <submittedName>
        <fullName evidence="1">Uncharacterized protein</fullName>
    </submittedName>
</protein>
<dbReference type="AlphaFoldDB" id="A0A0F9C5R7"/>
<accession>A0A0F9C5R7</accession>
<evidence type="ECO:0000313" key="1">
    <source>
        <dbReference type="EMBL" id="KKL44519.1"/>
    </source>
</evidence>